<evidence type="ECO:0000313" key="2">
    <source>
        <dbReference type="EMBL" id="CAB4880501.1"/>
    </source>
</evidence>
<organism evidence="2">
    <name type="scientific">freshwater metagenome</name>
    <dbReference type="NCBI Taxonomy" id="449393"/>
    <lineage>
        <taxon>unclassified sequences</taxon>
        <taxon>metagenomes</taxon>
        <taxon>ecological metagenomes</taxon>
    </lineage>
</organism>
<feature type="compositionally biased region" description="Basic and acidic residues" evidence="1">
    <location>
        <begin position="120"/>
        <end position="132"/>
    </location>
</feature>
<feature type="compositionally biased region" description="Low complexity" evidence="1">
    <location>
        <begin position="200"/>
        <end position="234"/>
    </location>
</feature>
<accession>A0A6J7EE89</accession>
<sequence length="234" mass="24471">MVHLCIRDDGAGAAGGDVRVQQALIREQGVEIGIGRCENCAQVGRVVARKDAGGRLIAAEEAEVRGEHRRTEGARRIGVAHPGAHGDGPLSVAIDQRPCPPRVGEAMRLRHKNHGRRRGAHADGARRREVGDRIGVTQQEAGERPRGKLGQPGMLGHRCGDHELEFGGSGLAAQRFEDGPGAGRLGRDHDGAGARLHAHAAPCTRRTASSAARPSAGPGANGAPPRTAASRSLH</sequence>
<name>A0A6J7EE89_9ZZZZ</name>
<evidence type="ECO:0000256" key="1">
    <source>
        <dbReference type="SAM" id="MobiDB-lite"/>
    </source>
</evidence>
<dbReference type="AlphaFoldDB" id="A0A6J7EE89"/>
<protein>
    <submittedName>
        <fullName evidence="2">Unannotated protein</fullName>
    </submittedName>
</protein>
<feature type="region of interest" description="Disordered" evidence="1">
    <location>
        <begin position="172"/>
        <end position="234"/>
    </location>
</feature>
<feature type="region of interest" description="Disordered" evidence="1">
    <location>
        <begin position="113"/>
        <end position="152"/>
    </location>
</feature>
<proteinExistence type="predicted"/>
<gene>
    <name evidence="2" type="ORF">UFOPK3423_01305</name>
</gene>
<dbReference type="EMBL" id="CAFBLQ010000164">
    <property type="protein sequence ID" value="CAB4880501.1"/>
    <property type="molecule type" value="Genomic_DNA"/>
</dbReference>
<reference evidence="2" key="1">
    <citation type="submission" date="2020-05" db="EMBL/GenBank/DDBJ databases">
        <authorList>
            <person name="Chiriac C."/>
            <person name="Salcher M."/>
            <person name="Ghai R."/>
            <person name="Kavagutti S V."/>
        </authorList>
    </citation>
    <scope>NUCLEOTIDE SEQUENCE</scope>
</reference>